<dbReference type="EMBL" id="CP148067">
    <property type="protein sequence ID" value="WXL29106.1"/>
    <property type="molecule type" value="Genomic_DNA"/>
</dbReference>
<dbReference type="Proteomes" id="UP001477443">
    <property type="component" value="Chromosome"/>
</dbReference>
<keyword evidence="3" id="KW-1185">Reference proteome</keyword>
<evidence type="ECO:0008006" key="4">
    <source>
        <dbReference type="Google" id="ProtNLM"/>
    </source>
</evidence>
<reference evidence="2" key="1">
    <citation type="submission" date="2024-03" db="EMBL/GenBank/DDBJ databases">
        <title>Complete genome sequence of Mycoplasma felifaucium Z921 isolated from the trachea of a cheetah.</title>
        <authorList>
            <person name="Spergser J."/>
        </authorList>
    </citation>
    <scope>NUCLEOTIDE SEQUENCE [LARGE SCALE GENOMIC DNA]</scope>
    <source>
        <strain evidence="2">Z921</strain>
    </source>
</reference>
<gene>
    <name evidence="2" type="ORF">WG617_00410</name>
</gene>
<proteinExistence type="predicted"/>
<keyword evidence="1" id="KW-1133">Transmembrane helix</keyword>
<accession>A0ABZ2RWC3</accession>
<evidence type="ECO:0000313" key="3">
    <source>
        <dbReference type="Proteomes" id="UP001477443"/>
    </source>
</evidence>
<feature type="transmembrane region" description="Helical" evidence="1">
    <location>
        <begin position="117"/>
        <end position="135"/>
    </location>
</feature>
<feature type="transmembrane region" description="Helical" evidence="1">
    <location>
        <begin position="86"/>
        <end position="105"/>
    </location>
</feature>
<organism evidence="2 3">
    <name type="scientific">Mycoplasmopsis felifaucium</name>
    <dbReference type="NCBI Taxonomy" id="35768"/>
    <lineage>
        <taxon>Bacteria</taxon>
        <taxon>Bacillati</taxon>
        <taxon>Mycoplasmatota</taxon>
        <taxon>Mycoplasmoidales</taxon>
        <taxon>Metamycoplasmataceae</taxon>
        <taxon>Mycoplasmopsis</taxon>
    </lineage>
</organism>
<keyword evidence="1" id="KW-0472">Membrane</keyword>
<name>A0ABZ2RWC3_9BACT</name>
<evidence type="ECO:0000313" key="2">
    <source>
        <dbReference type="EMBL" id="WXL29106.1"/>
    </source>
</evidence>
<evidence type="ECO:0000256" key="1">
    <source>
        <dbReference type="SAM" id="Phobius"/>
    </source>
</evidence>
<keyword evidence="1" id="KW-0812">Transmembrane</keyword>
<feature type="transmembrane region" description="Helical" evidence="1">
    <location>
        <begin position="27"/>
        <end position="50"/>
    </location>
</feature>
<sequence length="333" mass="38661">MFNVDYRTETTIEGLNSHYKKTFKPIFITWLVSLMILAIVMLALTIYVVIDYSRVYVSAIDFTNSRGLNGFDELMKQKLIFSITKYASLTVLLSLMFSFSLSAILKGKKAKDFSQLPVWPSFVMFTLALFSLFSIEWEVFKGVFRGYPVEIQQFLLIVSISQIIFSILCWIIVILVAFKMTGIRNAYINVYRYIESQKFLKENPGIQEFMNSLMKSVNPDYTPEEQVVAAEENIEAEGEKQILIREKHFKKLMDMPNEKLFEIAQTLYISGYSTMEKEKLVNLILDIFEKEKAKKTAEVAEKADKNEEKIINEINNKDEIVDFTNEDNKKDNK</sequence>
<feature type="transmembrane region" description="Helical" evidence="1">
    <location>
        <begin position="155"/>
        <end position="178"/>
    </location>
</feature>
<protein>
    <recommendedName>
        <fullName evidence="4">Rho termination factor N-terminal domain-containing protein</fullName>
    </recommendedName>
</protein>
<dbReference type="RefSeq" id="WP_338822706.1">
    <property type="nucleotide sequence ID" value="NZ_CP148067.1"/>
</dbReference>